<keyword evidence="3" id="KW-1003">Cell membrane</keyword>
<feature type="transmembrane region" description="Helical" evidence="8">
    <location>
        <begin position="375"/>
        <end position="398"/>
    </location>
</feature>
<organism evidence="9 10">
    <name type="scientific">Candidatus Regiella insecticola LSR1</name>
    <dbReference type="NCBI Taxonomy" id="663321"/>
    <lineage>
        <taxon>Bacteria</taxon>
        <taxon>Pseudomonadati</taxon>
        <taxon>Pseudomonadota</taxon>
        <taxon>Gammaproteobacteria</taxon>
        <taxon>Enterobacterales</taxon>
        <taxon>Enterobacteriaceae</taxon>
        <taxon>aphid secondary symbionts</taxon>
        <taxon>Candidatus Regiella</taxon>
    </lineage>
</organism>
<dbReference type="InterPro" id="IPR005219">
    <property type="entry name" value="PqiA-like_proteobact"/>
</dbReference>
<comment type="similarity">
    <text evidence="2">Belongs to the PqiA family.</text>
</comment>
<dbReference type="eggNOG" id="COG2995">
    <property type="taxonomic scope" value="Bacteria"/>
</dbReference>
<dbReference type="STRING" id="663321.REG_0563"/>
<feature type="transmembrane region" description="Helical" evidence="8">
    <location>
        <begin position="345"/>
        <end position="369"/>
    </location>
</feature>
<evidence type="ECO:0000256" key="2">
    <source>
        <dbReference type="ARBA" id="ARBA00007555"/>
    </source>
</evidence>
<evidence type="ECO:0000313" key="10">
    <source>
        <dbReference type="Proteomes" id="UP000005726"/>
    </source>
</evidence>
<dbReference type="AlphaFoldDB" id="E0WRG1"/>
<feature type="transmembrane region" description="Helical" evidence="8">
    <location>
        <begin position="149"/>
        <end position="167"/>
    </location>
</feature>
<reference evidence="9" key="1">
    <citation type="journal article" date="2009" name="Environ. Microbiol.">
        <title>Dynamics of genome evolution in facultative symbionts of aphids.</title>
        <authorList>
            <person name="Degnan P.H."/>
            <person name="Leonardo T.E."/>
            <person name="Cass B.N."/>
            <person name="Hurwitz B."/>
            <person name="Stern D."/>
            <person name="Gibbs R.A."/>
            <person name="Richards S."/>
            <person name="Moran N.A."/>
        </authorList>
    </citation>
    <scope>NUCLEOTIDE SEQUENCE [LARGE SCALE GENOMIC DNA]</scope>
    <source>
        <strain evidence="9">LSR1</strain>
    </source>
</reference>
<dbReference type="EMBL" id="GL379589">
    <property type="protein sequence ID" value="EFL92721.1"/>
    <property type="molecule type" value="Genomic_DNA"/>
</dbReference>
<feature type="transmembrane region" description="Helical" evidence="8">
    <location>
        <begin position="56"/>
        <end position="85"/>
    </location>
</feature>
<evidence type="ECO:0000256" key="8">
    <source>
        <dbReference type="SAM" id="Phobius"/>
    </source>
</evidence>
<keyword evidence="7 8" id="KW-0472">Membrane</keyword>
<evidence type="ECO:0000256" key="1">
    <source>
        <dbReference type="ARBA" id="ARBA00004429"/>
    </source>
</evidence>
<accession>E0WRG1</accession>
<comment type="subcellular location">
    <subcellularLocation>
        <location evidence="1">Cell inner membrane</location>
        <topology evidence="1">Multi-pass membrane protein</topology>
    </subcellularLocation>
</comment>
<dbReference type="InterPro" id="IPR051800">
    <property type="entry name" value="PqiA-PqiB_transport"/>
</dbReference>
<evidence type="ECO:0000256" key="7">
    <source>
        <dbReference type="ARBA" id="ARBA00023136"/>
    </source>
</evidence>
<evidence type="ECO:0000256" key="4">
    <source>
        <dbReference type="ARBA" id="ARBA00022519"/>
    </source>
</evidence>
<evidence type="ECO:0000256" key="6">
    <source>
        <dbReference type="ARBA" id="ARBA00022989"/>
    </source>
</evidence>
<dbReference type="InterPro" id="IPR007498">
    <property type="entry name" value="PqiA-like"/>
</dbReference>
<feature type="transmembrane region" description="Helical" evidence="8">
    <location>
        <begin position="105"/>
        <end position="128"/>
    </location>
</feature>
<protein>
    <submittedName>
        <fullName evidence="9">Paraquat-inducible protein A</fullName>
    </submittedName>
</protein>
<dbReference type="PANTHER" id="PTHR30462">
    <property type="entry name" value="INTERMEMBRANE TRANSPORT PROTEIN PQIB-RELATED"/>
    <property type="match status" value="1"/>
</dbReference>
<feature type="transmembrane region" description="Helical" evidence="8">
    <location>
        <begin position="258"/>
        <end position="280"/>
    </location>
</feature>
<evidence type="ECO:0000256" key="5">
    <source>
        <dbReference type="ARBA" id="ARBA00022692"/>
    </source>
</evidence>
<proteinExistence type="inferred from homology"/>
<evidence type="ECO:0000313" key="9">
    <source>
        <dbReference type="EMBL" id="EFL92721.1"/>
    </source>
</evidence>
<dbReference type="Proteomes" id="UP000005726">
    <property type="component" value="Unassembled WGS sequence"/>
</dbReference>
<evidence type="ECO:0000256" key="3">
    <source>
        <dbReference type="ARBA" id="ARBA00022475"/>
    </source>
</evidence>
<dbReference type="NCBIfam" id="TIGR00155">
    <property type="entry name" value="pqiA_fam"/>
    <property type="match status" value="1"/>
</dbReference>
<dbReference type="GO" id="GO:0005886">
    <property type="term" value="C:plasma membrane"/>
    <property type="evidence" value="ECO:0007669"/>
    <property type="project" value="UniProtKB-SubCell"/>
</dbReference>
<keyword evidence="6 8" id="KW-1133">Transmembrane helix</keyword>
<keyword evidence="10" id="KW-1185">Reference proteome</keyword>
<dbReference type="Pfam" id="PF04403">
    <property type="entry name" value="PqiA"/>
    <property type="match status" value="2"/>
</dbReference>
<keyword evidence="4" id="KW-0997">Cell inner membrane</keyword>
<feature type="transmembrane region" description="Helical" evidence="8">
    <location>
        <begin position="300"/>
        <end position="333"/>
    </location>
</feature>
<feature type="transmembrane region" description="Helical" evidence="8">
    <location>
        <begin position="173"/>
        <end position="195"/>
    </location>
</feature>
<sequence>MPPLHHDHVLSNGCIQRCIQCDLLFNLPVLHKKQRAYCPRCRAKIAMGQDWSLNRLMVIVIAMLVLMPFAFCSPLISIRLLGTWIDASLFSGIWQISRQGDPFTASMVAFCTIGAPLILSFSLLYLTLGSRMGLNLRPVLLMLEQLKEWVMLDIYLIGIIVTCIKVNEYAEISAGVGLIAYLFLTLLTLLILIHLNVEQLWQRFYPQPSFSLGCYEMMQKLLVCHHCHYSGYPDQRQCCTRCHLHLQRRCHHCLQKTWAALIAAMLLLLPANLLPMSVVYANGMRIEDTLFSGVVSLASAGHFSIAAIVFIASVLVPLSKIIILLTLLLSIHLKTQHSLKTRIRLLRIITWIGRWSMLDLFVIALMMSLINRDQIIVFTMGPAAFYFGAAVILTILAVEWLDSRLIWDEHATGNTDYTD</sequence>
<gene>
    <name evidence="9" type="primary">pqiA</name>
    <name evidence="9" type="ORF">REG_0563</name>
</gene>
<keyword evidence="5 8" id="KW-0812">Transmembrane</keyword>
<dbReference type="PANTHER" id="PTHR30462:SF1">
    <property type="entry name" value="INTERMEMBRANE TRANSPORT PROTEIN YEBS"/>
    <property type="match status" value="1"/>
</dbReference>
<dbReference type="HOGENOM" id="CLU_041903_0_1_6"/>
<name>E0WRG1_9ENTR</name>